<sequence length="581" mass="65394">MSGCLKGQRTGPGYKSPTDAISGRPETLMYVTCVQPNGLKDQKPDFLATVDVNPQSDTYCRVISRAVVSHFGDELHHSGWNSCSSCFCDPNKVRDKMICPALNSDRIYIFDMSSPKEPKLFKTIENDELYANKVSSGHTSHCLPSGEVMISTMGDEKRLNKGSFILLDGKTFNLKSQWNRPEDSVQFGYDFWYQPNHNVMISTEWSAPETVRRGFNLDDVRNGLYGHCLHVWNWSSRQYIQKIDLGSDGMLPLEIRFLHNPNACEGFVGCALSSTVFRFFKSGDKWEAEKVLSIPTKRVTNWITDDMPALITDILISLDDKYLYLSLWFLGEIRQYDISNTSSPVLVGKCCFGGILSNNSLVKEVGNTETDSNTERVFVQQKHIKGGPQMLQLSLDGRRLYVTNSLYSVWDKQFFPDMVAEGSVDKGVVGGGSRQYIQKIDLGSDGMLPLEIRFLHNPNACEDDMPALITDILISLDDKYLYLSLWFLGEIRQYDISNTSSPVFVGKCCFGGILSNNSLVKEIGNTETDGNTERVFVQQKHIKGGPQMLQLSLDGKRLYVTNSLYSVWDKQFFPDMVAEGS</sequence>
<dbReference type="Proteomes" id="UP000759131">
    <property type="component" value="Unassembled WGS sequence"/>
</dbReference>
<dbReference type="InterPro" id="IPR008826">
    <property type="entry name" value="Se-bd"/>
</dbReference>
<dbReference type="EMBL" id="CAJPIZ010010071">
    <property type="protein sequence ID" value="CAG2112278.1"/>
    <property type="molecule type" value="Genomic_DNA"/>
</dbReference>
<reference evidence="4" key="1">
    <citation type="submission" date="2020-11" db="EMBL/GenBank/DDBJ databases">
        <authorList>
            <person name="Tran Van P."/>
        </authorList>
    </citation>
    <scope>NUCLEOTIDE SEQUENCE</scope>
</reference>
<dbReference type="OrthoDB" id="10252446at2759"/>
<dbReference type="PANTHER" id="PTHR23300:SF0">
    <property type="entry name" value="METHANETHIOL OXIDASE"/>
    <property type="match status" value="1"/>
</dbReference>
<evidence type="ECO:0000313" key="5">
    <source>
        <dbReference type="Proteomes" id="UP000759131"/>
    </source>
</evidence>
<feature type="non-terminal residue" evidence="4">
    <location>
        <position position="1"/>
    </location>
</feature>
<proteinExistence type="inferred from homology"/>
<dbReference type="EMBL" id="OC864646">
    <property type="protein sequence ID" value="CAD7631848.1"/>
    <property type="molecule type" value="Genomic_DNA"/>
</dbReference>
<evidence type="ECO:0000256" key="3">
    <source>
        <dbReference type="SAM" id="MobiDB-lite"/>
    </source>
</evidence>
<accession>A0A7R9KYL3</accession>
<evidence type="ECO:0008006" key="6">
    <source>
        <dbReference type="Google" id="ProtNLM"/>
    </source>
</evidence>
<protein>
    <recommendedName>
        <fullName evidence="6">Methanethiol oxidase</fullName>
    </recommendedName>
</protein>
<keyword evidence="5" id="KW-1185">Reference proteome</keyword>
<dbReference type="GO" id="GO:0008430">
    <property type="term" value="F:selenium binding"/>
    <property type="evidence" value="ECO:0007669"/>
    <property type="project" value="InterPro"/>
</dbReference>
<organism evidence="4">
    <name type="scientific">Medioppia subpectinata</name>
    <dbReference type="NCBI Taxonomy" id="1979941"/>
    <lineage>
        <taxon>Eukaryota</taxon>
        <taxon>Metazoa</taxon>
        <taxon>Ecdysozoa</taxon>
        <taxon>Arthropoda</taxon>
        <taxon>Chelicerata</taxon>
        <taxon>Arachnida</taxon>
        <taxon>Acari</taxon>
        <taxon>Acariformes</taxon>
        <taxon>Sarcoptiformes</taxon>
        <taxon>Oribatida</taxon>
        <taxon>Brachypylina</taxon>
        <taxon>Oppioidea</taxon>
        <taxon>Oppiidae</taxon>
        <taxon>Medioppia</taxon>
    </lineage>
</organism>
<dbReference type="PANTHER" id="PTHR23300">
    <property type="entry name" value="METHANETHIOL OXIDASE"/>
    <property type="match status" value="1"/>
</dbReference>
<dbReference type="SUPFAM" id="SSF75011">
    <property type="entry name" value="3-carboxy-cis,cis-mucoante lactonizing enzyme"/>
    <property type="match status" value="2"/>
</dbReference>
<dbReference type="AlphaFoldDB" id="A0A7R9KYL3"/>
<evidence type="ECO:0000313" key="4">
    <source>
        <dbReference type="EMBL" id="CAD7631848.1"/>
    </source>
</evidence>
<gene>
    <name evidence="4" type="ORF">OSB1V03_LOCUS12257</name>
</gene>
<dbReference type="Pfam" id="PF05694">
    <property type="entry name" value="SBP56"/>
    <property type="match status" value="2"/>
</dbReference>
<comment type="similarity">
    <text evidence="1">Belongs to the selenium-binding protein family.</text>
</comment>
<feature type="region of interest" description="Disordered" evidence="3">
    <location>
        <begin position="1"/>
        <end position="21"/>
    </location>
</feature>
<name>A0A7R9KYL3_9ACAR</name>
<keyword evidence="2" id="KW-0711">Selenium</keyword>
<evidence type="ECO:0000256" key="2">
    <source>
        <dbReference type="ARBA" id="ARBA00023266"/>
    </source>
</evidence>
<evidence type="ECO:0000256" key="1">
    <source>
        <dbReference type="ARBA" id="ARBA00005606"/>
    </source>
</evidence>